<dbReference type="Proteomes" id="UP000265618">
    <property type="component" value="Unassembled WGS sequence"/>
</dbReference>
<gene>
    <name evidence="11" type="ORF">KIPB_015167</name>
</gene>
<feature type="non-terminal residue" evidence="11">
    <location>
        <position position="1"/>
    </location>
</feature>
<organism evidence="11 12">
    <name type="scientific">Kipferlia bialata</name>
    <dbReference type="NCBI Taxonomy" id="797122"/>
    <lineage>
        <taxon>Eukaryota</taxon>
        <taxon>Metamonada</taxon>
        <taxon>Carpediemonas-like organisms</taxon>
        <taxon>Kipferlia</taxon>
    </lineage>
</organism>
<dbReference type="Gene3D" id="1.20.1580.10">
    <property type="entry name" value="ABC transporter ATPase like domain"/>
    <property type="match status" value="1"/>
</dbReference>
<evidence type="ECO:0008006" key="13">
    <source>
        <dbReference type="Google" id="ProtNLM"/>
    </source>
</evidence>
<dbReference type="EMBL" id="BDIP01008303">
    <property type="protein sequence ID" value="GIQ91771.1"/>
    <property type="molecule type" value="Genomic_DNA"/>
</dbReference>
<dbReference type="GO" id="GO:0004518">
    <property type="term" value="F:nuclease activity"/>
    <property type="evidence" value="ECO:0007669"/>
    <property type="project" value="UniProtKB-KW"/>
</dbReference>
<keyword evidence="3" id="KW-0677">Repeat</keyword>
<keyword evidence="4" id="KW-0547">Nucleotide-binding</keyword>
<evidence type="ECO:0000256" key="9">
    <source>
        <dbReference type="ARBA" id="ARBA00023125"/>
    </source>
</evidence>
<proteinExistence type="predicted"/>
<accession>A0A9K3DA85</accession>
<evidence type="ECO:0000256" key="10">
    <source>
        <dbReference type="ARBA" id="ARBA00023204"/>
    </source>
</evidence>
<dbReference type="GO" id="GO:0005524">
    <property type="term" value="F:ATP binding"/>
    <property type="evidence" value="ECO:0007669"/>
    <property type="project" value="UniProtKB-KW"/>
</dbReference>
<keyword evidence="2" id="KW-0963">Cytoplasm</keyword>
<keyword evidence="8" id="KW-0267">Excision nuclease</keyword>
<evidence type="ECO:0000256" key="3">
    <source>
        <dbReference type="ARBA" id="ARBA00022737"/>
    </source>
</evidence>
<keyword evidence="12" id="KW-1185">Reference proteome</keyword>
<evidence type="ECO:0000256" key="7">
    <source>
        <dbReference type="ARBA" id="ARBA00022840"/>
    </source>
</evidence>
<keyword evidence="6" id="KW-0228">DNA excision</keyword>
<evidence type="ECO:0000313" key="11">
    <source>
        <dbReference type="EMBL" id="GIQ91771.1"/>
    </source>
</evidence>
<dbReference type="GO" id="GO:0003677">
    <property type="term" value="F:DNA binding"/>
    <property type="evidence" value="ECO:0007669"/>
    <property type="project" value="UniProtKB-KW"/>
</dbReference>
<evidence type="ECO:0000256" key="2">
    <source>
        <dbReference type="ARBA" id="ARBA00022490"/>
    </source>
</evidence>
<keyword evidence="5" id="KW-0227">DNA damage</keyword>
<feature type="non-terminal residue" evidence="11">
    <location>
        <position position="104"/>
    </location>
</feature>
<dbReference type="PANTHER" id="PTHR43152">
    <property type="entry name" value="UVRABC SYSTEM PROTEIN A"/>
    <property type="match status" value="1"/>
</dbReference>
<keyword evidence="10" id="KW-0234">DNA repair</keyword>
<dbReference type="Gene3D" id="3.40.50.300">
    <property type="entry name" value="P-loop containing nucleotide triphosphate hydrolases"/>
    <property type="match status" value="1"/>
</dbReference>
<dbReference type="OrthoDB" id="8121756at2759"/>
<comment type="subcellular location">
    <subcellularLocation>
        <location evidence="1">Cytoplasm</location>
    </subcellularLocation>
</comment>
<evidence type="ECO:0000256" key="1">
    <source>
        <dbReference type="ARBA" id="ARBA00004496"/>
    </source>
</evidence>
<evidence type="ECO:0000256" key="4">
    <source>
        <dbReference type="ARBA" id="ARBA00022741"/>
    </source>
</evidence>
<dbReference type="GO" id="GO:0006281">
    <property type="term" value="P:DNA repair"/>
    <property type="evidence" value="ECO:0007669"/>
    <property type="project" value="UniProtKB-KW"/>
</dbReference>
<keyword evidence="7" id="KW-0067">ATP-binding</keyword>
<keyword evidence="9" id="KW-0238">DNA-binding</keyword>
<dbReference type="PANTHER" id="PTHR43152:SF2">
    <property type="entry name" value="DRUG RESISTANCE ABC TRANSPORTER"/>
    <property type="match status" value="1"/>
</dbReference>
<reference evidence="11 12" key="1">
    <citation type="journal article" date="2018" name="PLoS ONE">
        <title>The draft genome of Kipferlia bialata reveals reductive genome evolution in fornicate parasites.</title>
        <authorList>
            <person name="Tanifuji G."/>
            <person name="Takabayashi S."/>
            <person name="Kume K."/>
            <person name="Takagi M."/>
            <person name="Nakayama T."/>
            <person name="Kamikawa R."/>
            <person name="Inagaki Y."/>
            <person name="Hashimoto T."/>
        </authorList>
    </citation>
    <scope>NUCLEOTIDE SEQUENCE [LARGE SCALE GENOMIC DNA]</scope>
    <source>
        <strain evidence="11">NY0173</strain>
    </source>
</reference>
<name>A0A9K3DA85_9EUKA</name>
<dbReference type="InterPro" id="IPR027417">
    <property type="entry name" value="P-loop_NTPase"/>
</dbReference>
<dbReference type="GO" id="GO:0005737">
    <property type="term" value="C:cytoplasm"/>
    <property type="evidence" value="ECO:0007669"/>
    <property type="project" value="UniProtKB-SubCell"/>
</dbReference>
<evidence type="ECO:0000256" key="6">
    <source>
        <dbReference type="ARBA" id="ARBA00022769"/>
    </source>
</evidence>
<evidence type="ECO:0000313" key="12">
    <source>
        <dbReference type="Proteomes" id="UP000265618"/>
    </source>
</evidence>
<dbReference type="AlphaFoldDB" id="A0A9K3DA85"/>
<evidence type="ECO:0000256" key="8">
    <source>
        <dbReference type="ARBA" id="ARBA00022881"/>
    </source>
</evidence>
<sequence length="104" mass="11248">ESQRQVFEGYSAFARQRLPKFDKPDVESIEGLLPTVTIAQKRIGGTSRSTVGTVTEIYTLLRVLFSRAAEPHPGASSLLSFNTHEGACPTCEGTGTVMTLDTES</sequence>
<comment type="caution">
    <text evidence="11">The sequence shown here is derived from an EMBL/GenBank/DDBJ whole genome shotgun (WGS) entry which is preliminary data.</text>
</comment>
<protein>
    <recommendedName>
        <fullName evidence="13">Excinuclease ABC subunit UvrA</fullName>
    </recommendedName>
</protein>
<evidence type="ECO:0000256" key="5">
    <source>
        <dbReference type="ARBA" id="ARBA00022763"/>
    </source>
</evidence>